<dbReference type="AlphaFoldDB" id="A0A3D9I0B0"/>
<dbReference type="InterPro" id="IPR016193">
    <property type="entry name" value="Cytidine_deaminase-like"/>
</dbReference>
<feature type="binding site" evidence="17">
    <location>
        <begin position="296"/>
        <end position="302"/>
    </location>
    <ligand>
        <name>NADP(+)</name>
        <dbReference type="ChEBI" id="CHEBI:58349"/>
    </ligand>
</feature>
<comment type="catalytic activity">
    <reaction evidence="14 15">
        <text>2,5-diamino-6-hydroxy-4-(5-phosphoribosylamino)-pyrimidine + H2O + H(+) = 5-amino-6-(5-phospho-D-ribosylamino)uracil + NH4(+)</text>
        <dbReference type="Rhea" id="RHEA:21868"/>
        <dbReference type="ChEBI" id="CHEBI:15377"/>
        <dbReference type="ChEBI" id="CHEBI:15378"/>
        <dbReference type="ChEBI" id="CHEBI:28938"/>
        <dbReference type="ChEBI" id="CHEBI:58453"/>
        <dbReference type="ChEBI" id="CHEBI:58614"/>
        <dbReference type="EC" id="3.5.4.26"/>
    </reaction>
</comment>
<evidence type="ECO:0000256" key="19">
    <source>
        <dbReference type="SAM" id="MobiDB-lite"/>
    </source>
</evidence>
<dbReference type="InterPro" id="IPR002734">
    <property type="entry name" value="RibDG_C"/>
</dbReference>
<evidence type="ECO:0000256" key="4">
    <source>
        <dbReference type="ARBA" id="ARBA00005259"/>
    </source>
</evidence>
<feature type="region of interest" description="Disordered" evidence="19">
    <location>
        <begin position="363"/>
        <end position="391"/>
    </location>
</feature>
<protein>
    <recommendedName>
        <fullName evidence="15">Riboflavin biosynthesis protein RibD</fullName>
    </recommendedName>
    <domain>
        <recommendedName>
            <fullName evidence="15">Diaminohydroxyphosphoribosylaminopyrimidine deaminase</fullName>
            <shortName evidence="15">DRAP deaminase</shortName>
            <ecNumber evidence="15">3.5.4.26</ecNumber>
        </recommendedName>
        <alternativeName>
            <fullName evidence="15">Riboflavin-specific deaminase</fullName>
        </alternativeName>
    </domain>
    <domain>
        <recommendedName>
            <fullName evidence="15">5-amino-6-(5-phosphoribosylamino)uracil reductase</fullName>
            <ecNumber evidence="15">1.1.1.193</ecNumber>
        </recommendedName>
        <alternativeName>
            <fullName evidence="15">HTP reductase</fullName>
        </alternativeName>
    </domain>
</protein>
<dbReference type="EMBL" id="QRDZ01000044">
    <property type="protein sequence ID" value="RED55184.1"/>
    <property type="molecule type" value="Genomic_DNA"/>
</dbReference>
<accession>A0A3D9I0B0</accession>
<keyword evidence="22" id="KW-1185">Reference proteome</keyword>
<evidence type="ECO:0000256" key="7">
    <source>
        <dbReference type="ARBA" id="ARBA00022723"/>
    </source>
</evidence>
<dbReference type="PROSITE" id="PS00903">
    <property type="entry name" value="CYT_DCMP_DEAMINASES_1"/>
    <property type="match status" value="1"/>
</dbReference>
<dbReference type="GO" id="GO:0050661">
    <property type="term" value="F:NADP binding"/>
    <property type="evidence" value="ECO:0007669"/>
    <property type="project" value="InterPro"/>
</dbReference>
<evidence type="ECO:0000256" key="17">
    <source>
        <dbReference type="PIRSR" id="PIRSR006769-2"/>
    </source>
</evidence>
<evidence type="ECO:0000256" key="10">
    <source>
        <dbReference type="ARBA" id="ARBA00022857"/>
    </source>
</evidence>
<dbReference type="InterPro" id="IPR011549">
    <property type="entry name" value="RibD_C"/>
</dbReference>
<dbReference type="Proteomes" id="UP000256977">
    <property type="component" value="Unassembled WGS sequence"/>
</dbReference>
<evidence type="ECO:0000256" key="5">
    <source>
        <dbReference type="ARBA" id="ARBA00007417"/>
    </source>
</evidence>
<keyword evidence="9 15" id="KW-0862">Zinc</keyword>
<keyword evidence="12" id="KW-0511">Multifunctional enzyme</keyword>
<evidence type="ECO:0000256" key="6">
    <source>
        <dbReference type="ARBA" id="ARBA00022619"/>
    </source>
</evidence>
<feature type="binding site" evidence="18">
    <location>
        <position position="78"/>
    </location>
    <ligand>
        <name>Zn(2+)</name>
        <dbReference type="ChEBI" id="CHEBI:29105"/>
        <note>catalytic</note>
    </ligand>
</feature>
<comment type="cofactor">
    <cofactor evidence="15 18">
        <name>Zn(2+)</name>
        <dbReference type="ChEBI" id="CHEBI:29105"/>
    </cofactor>
    <text evidence="15 18">Binds 1 zinc ion.</text>
</comment>
<organism evidence="21 22">
    <name type="scientific">Cohnella phaseoli</name>
    <dbReference type="NCBI Taxonomy" id="456490"/>
    <lineage>
        <taxon>Bacteria</taxon>
        <taxon>Bacillati</taxon>
        <taxon>Bacillota</taxon>
        <taxon>Bacilli</taxon>
        <taxon>Bacillales</taxon>
        <taxon>Paenibacillaceae</taxon>
        <taxon>Cohnella</taxon>
    </lineage>
</organism>
<dbReference type="Pfam" id="PF01872">
    <property type="entry name" value="RibD_C"/>
    <property type="match status" value="1"/>
</dbReference>
<feature type="binding site" evidence="17">
    <location>
        <position position="187"/>
    </location>
    <ligand>
        <name>substrate</name>
    </ligand>
</feature>
<evidence type="ECO:0000256" key="13">
    <source>
        <dbReference type="ARBA" id="ARBA00049861"/>
    </source>
</evidence>
<comment type="function">
    <text evidence="1 15">Converts 2,5-diamino-6-(ribosylamino)-4(3h)-pyrimidinone 5'-phosphate into 5-amino-6-(ribosylamino)-2,4(1h,3h)-pyrimidinedione 5'-phosphate.</text>
</comment>
<dbReference type="RefSeq" id="WP_116065249.1">
    <property type="nucleotide sequence ID" value="NZ_QRDZ01000044.1"/>
</dbReference>
<feature type="domain" description="CMP/dCMP-type deaminase" evidence="20">
    <location>
        <begin position="4"/>
        <end position="126"/>
    </location>
</feature>
<evidence type="ECO:0000313" key="21">
    <source>
        <dbReference type="EMBL" id="RED55184.1"/>
    </source>
</evidence>
<dbReference type="PIRSF" id="PIRSF006769">
    <property type="entry name" value="RibD"/>
    <property type="match status" value="1"/>
</dbReference>
<keyword evidence="10 15" id="KW-0521">NADP</keyword>
<dbReference type="Gene3D" id="3.40.430.10">
    <property type="entry name" value="Dihydrofolate Reductase, subunit A"/>
    <property type="match status" value="1"/>
</dbReference>
<feature type="binding site" evidence="18">
    <location>
        <position position="53"/>
    </location>
    <ligand>
        <name>Zn(2+)</name>
        <dbReference type="ChEBI" id="CHEBI:29105"/>
        <note>catalytic</note>
    </ligand>
</feature>
<evidence type="ECO:0000313" key="22">
    <source>
        <dbReference type="Proteomes" id="UP000256977"/>
    </source>
</evidence>
<comment type="similarity">
    <text evidence="5 15">In the C-terminal section; belongs to the HTP reductase family.</text>
</comment>
<dbReference type="InterPro" id="IPR016192">
    <property type="entry name" value="APOBEC/CMP_deaminase_Zn-bd"/>
</dbReference>
<reference evidence="21 22" key="1">
    <citation type="submission" date="2018-07" db="EMBL/GenBank/DDBJ databases">
        <title>Genomic Encyclopedia of Type Strains, Phase III (KMG-III): the genomes of soil and plant-associated and newly described type strains.</title>
        <authorList>
            <person name="Whitman W."/>
        </authorList>
    </citation>
    <scope>NUCLEOTIDE SEQUENCE [LARGE SCALE GENOMIC DNA]</scope>
    <source>
        <strain evidence="21 22">CECT 7287</strain>
    </source>
</reference>
<dbReference type="GO" id="GO:0008270">
    <property type="term" value="F:zinc ion binding"/>
    <property type="evidence" value="ECO:0007669"/>
    <property type="project" value="InterPro"/>
</dbReference>
<comment type="similarity">
    <text evidence="4 15">In the N-terminal section; belongs to the cytidine and deoxycytidylate deaminase family.</text>
</comment>
<dbReference type="GO" id="GO:0008703">
    <property type="term" value="F:5-amino-6-(5-phosphoribosylamino)uracil reductase activity"/>
    <property type="evidence" value="ECO:0007669"/>
    <property type="project" value="UniProtKB-EC"/>
</dbReference>
<dbReference type="InterPro" id="IPR050765">
    <property type="entry name" value="Riboflavin_Biosynth_HTPR"/>
</dbReference>
<dbReference type="InterPro" id="IPR004794">
    <property type="entry name" value="Eubact_RibD"/>
</dbReference>
<dbReference type="SUPFAM" id="SSF53597">
    <property type="entry name" value="Dihydrofolate reductase-like"/>
    <property type="match status" value="1"/>
</dbReference>
<evidence type="ECO:0000256" key="11">
    <source>
        <dbReference type="ARBA" id="ARBA00023002"/>
    </source>
</evidence>
<keyword evidence="7 15" id="KW-0479">Metal-binding</keyword>
<dbReference type="PROSITE" id="PS51747">
    <property type="entry name" value="CYT_DCMP_DEAMINASES_2"/>
    <property type="match status" value="1"/>
</dbReference>
<dbReference type="SUPFAM" id="SSF53927">
    <property type="entry name" value="Cytidine deaminase-like"/>
    <property type="match status" value="1"/>
</dbReference>
<dbReference type="PANTHER" id="PTHR38011">
    <property type="entry name" value="DIHYDROFOLATE REDUCTASE FAMILY PROTEIN (AFU_ORTHOLOGUE AFUA_8G06820)"/>
    <property type="match status" value="1"/>
</dbReference>
<dbReference type="NCBIfam" id="TIGR00227">
    <property type="entry name" value="ribD_Cterm"/>
    <property type="match status" value="1"/>
</dbReference>
<evidence type="ECO:0000256" key="15">
    <source>
        <dbReference type="PIRNR" id="PIRNR006769"/>
    </source>
</evidence>
<comment type="catalytic activity">
    <reaction evidence="13 15">
        <text>5-amino-6-(5-phospho-D-ribitylamino)uracil + NADP(+) = 5-amino-6-(5-phospho-D-ribosylamino)uracil + NADPH + H(+)</text>
        <dbReference type="Rhea" id="RHEA:17845"/>
        <dbReference type="ChEBI" id="CHEBI:15378"/>
        <dbReference type="ChEBI" id="CHEBI:57783"/>
        <dbReference type="ChEBI" id="CHEBI:58349"/>
        <dbReference type="ChEBI" id="CHEBI:58421"/>
        <dbReference type="ChEBI" id="CHEBI:58453"/>
        <dbReference type="EC" id="1.1.1.193"/>
    </reaction>
</comment>
<evidence type="ECO:0000256" key="9">
    <source>
        <dbReference type="ARBA" id="ARBA00022833"/>
    </source>
</evidence>
<keyword evidence="6 15" id="KW-0686">Riboflavin biosynthesis</keyword>
<feature type="binding site" evidence="17">
    <location>
        <position position="225"/>
    </location>
    <ligand>
        <name>NADP(+)</name>
        <dbReference type="ChEBI" id="CHEBI:58349"/>
    </ligand>
</feature>
<dbReference type="InterPro" id="IPR024072">
    <property type="entry name" value="DHFR-like_dom_sf"/>
</dbReference>
<dbReference type="GO" id="GO:0008835">
    <property type="term" value="F:diaminohydroxyphosphoribosylaminopyrimidine deaminase activity"/>
    <property type="evidence" value="ECO:0007669"/>
    <property type="project" value="UniProtKB-EC"/>
</dbReference>
<dbReference type="EC" id="1.1.1.193" evidence="15"/>
<feature type="binding site" evidence="17">
    <location>
        <position position="157"/>
    </location>
    <ligand>
        <name>NADP(+)</name>
        <dbReference type="ChEBI" id="CHEBI:58349"/>
    </ligand>
</feature>
<dbReference type="PANTHER" id="PTHR38011:SF7">
    <property type="entry name" value="2,5-DIAMINO-6-RIBOSYLAMINO-4(3H)-PYRIMIDINONE 5'-PHOSPHATE REDUCTASE"/>
    <property type="match status" value="1"/>
</dbReference>
<feature type="binding site" evidence="17">
    <location>
        <position position="199"/>
    </location>
    <ligand>
        <name>NADP(+)</name>
        <dbReference type="ChEBI" id="CHEBI:58349"/>
    </ligand>
</feature>
<dbReference type="InterPro" id="IPR002125">
    <property type="entry name" value="CMP_dCMP_dom"/>
</dbReference>
<feature type="binding site" evidence="17">
    <location>
        <position position="203"/>
    </location>
    <ligand>
        <name>substrate</name>
    </ligand>
</feature>
<evidence type="ECO:0000256" key="2">
    <source>
        <dbReference type="ARBA" id="ARBA00004882"/>
    </source>
</evidence>
<comment type="caution">
    <text evidence="21">The sequence shown here is derived from an EMBL/GenBank/DDBJ whole genome shotgun (WGS) entry which is preliminary data.</text>
</comment>
<dbReference type="CDD" id="cd01284">
    <property type="entry name" value="Riboflavin_deaminase-reductase"/>
    <property type="match status" value="1"/>
</dbReference>
<feature type="binding site" evidence="17">
    <location>
        <position position="294"/>
    </location>
    <ligand>
        <name>substrate</name>
    </ligand>
</feature>
<evidence type="ECO:0000256" key="14">
    <source>
        <dbReference type="ARBA" id="ARBA00049886"/>
    </source>
</evidence>
<keyword evidence="8 15" id="KW-0378">Hydrolase</keyword>
<name>A0A3D9I0B0_9BACL</name>
<comment type="pathway">
    <text evidence="3 15">Cofactor biosynthesis; riboflavin biosynthesis; 5-amino-6-(D-ribitylamino)uracil from GTP: step 3/4.</text>
</comment>
<dbReference type="GO" id="GO:0009231">
    <property type="term" value="P:riboflavin biosynthetic process"/>
    <property type="evidence" value="ECO:0007669"/>
    <property type="project" value="UniProtKB-UniPathway"/>
</dbReference>
<dbReference type="Pfam" id="PF00383">
    <property type="entry name" value="dCMP_cyt_deam_1"/>
    <property type="match status" value="1"/>
</dbReference>
<feature type="binding site" evidence="17">
    <location>
        <position position="210"/>
    </location>
    <ligand>
        <name>substrate</name>
    </ligand>
</feature>
<evidence type="ECO:0000256" key="8">
    <source>
        <dbReference type="ARBA" id="ARBA00022801"/>
    </source>
</evidence>
<dbReference type="FunFam" id="3.40.140.10:FF:000025">
    <property type="entry name" value="Riboflavin biosynthesis protein RibD"/>
    <property type="match status" value="1"/>
</dbReference>
<feature type="binding site" evidence="18">
    <location>
        <position position="87"/>
    </location>
    <ligand>
        <name>Zn(2+)</name>
        <dbReference type="ChEBI" id="CHEBI:29105"/>
        <note>catalytic</note>
    </ligand>
</feature>
<dbReference type="UniPathway" id="UPA00275">
    <property type="reaction ID" value="UER00401"/>
</dbReference>
<feature type="active site" description="Proton donor" evidence="16">
    <location>
        <position position="55"/>
    </location>
</feature>
<feature type="binding site" evidence="17">
    <location>
        <position position="207"/>
    </location>
    <ligand>
        <name>substrate</name>
    </ligand>
</feature>
<sequence>MEILNDEYYMRLALNLADGASGQTGVNPVVGCVVVKEGRIVGLGAHLKRGEGHAEVHALNMAGEQASGATAYVTLEPCSHYGQTPPCCERLIKEGVSRVVVAAVDPNPLVAGQGLARLREAGIEVLAGVLEAEAAVQNEAFNKFIRTGLPFVTLKTAMSLDGRIATRTGHSRWITGAAAREAVHTLRHRHSGIMVGVQTVLADDPELTTRLSVPALHPARIIVDSKLNTPITARVLNEAAPTIVLTTLRADESRAERLRQLGAEVLRCGDGERVDLVAAMRELGTRGISSVLLEGGGVLNGAMLEAGLVDKVNLFYAPIIVGGEGAPSAFSYVGPNEMSAALRLSGVSMQSYGDDWCVTGYPSNRLDRPENEAGSQERAGKEDVQDVYGTY</sequence>
<dbReference type="Gene3D" id="3.40.140.10">
    <property type="entry name" value="Cytidine Deaminase, domain 2"/>
    <property type="match status" value="1"/>
</dbReference>
<dbReference type="NCBIfam" id="TIGR00326">
    <property type="entry name" value="eubact_ribD"/>
    <property type="match status" value="1"/>
</dbReference>
<evidence type="ECO:0000259" key="20">
    <source>
        <dbReference type="PROSITE" id="PS51747"/>
    </source>
</evidence>
<evidence type="ECO:0000256" key="16">
    <source>
        <dbReference type="PIRSR" id="PIRSR006769-1"/>
    </source>
</evidence>
<keyword evidence="11 15" id="KW-0560">Oxidoreductase</keyword>
<gene>
    <name evidence="21" type="ORF">DFP98_14427</name>
</gene>
<evidence type="ECO:0000256" key="1">
    <source>
        <dbReference type="ARBA" id="ARBA00002151"/>
    </source>
</evidence>
<comment type="pathway">
    <text evidence="2 15">Cofactor biosynthesis; riboflavin biosynthesis; 5-amino-6-(D-ribitylamino)uracil from GTP: step 2/4.</text>
</comment>
<feature type="binding site" evidence="17">
    <location>
        <position position="173"/>
    </location>
    <ligand>
        <name>NADP(+)</name>
        <dbReference type="ChEBI" id="CHEBI:58349"/>
    </ligand>
</feature>
<feature type="binding site" evidence="17">
    <location>
        <position position="171"/>
    </location>
    <ligand>
        <name>substrate</name>
    </ligand>
</feature>
<proteinExistence type="inferred from homology"/>
<evidence type="ECO:0000256" key="3">
    <source>
        <dbReference type="ARBA" id="ARBA00004910"/>
    </source>
</evidence>
<evidence type="ECO:0000256" key="18">
    <source>
        <dbReference type="PIRSR" id="PIRSR006769-3"/>
    </source>
</evidence>
<dbReference type="EC" id="3.5.4.26" evidence="15"/>
<evidence type="ECO:0000256" key="12">
    <source>
        <dbReference type="ARBA" id="ARBA00023268"/>
    </source>
</evidence>
<dbReference type="OrthoDB" id="9800865at2"/>